<dbReference type="Pfam" id="PF13784">
    <property type="entry name" value="Fic_N"/>
    <property type="match status" value="1"/>
</dbReference>
<evidence type="ECO:0000313" key="6">
    <source>
        <dbReference type="EMBL" id="SPF68149.1"/>
    </source>
</evidence>
<dbReference type="EMBL" id="OMOH01000004">
    <property type="protein sequence ID" value="SPF68149.1"/>
    <property type="molecule type" value="Genomic_DNA"/>
</dbReference>
<dbReference type="InterPro" id="IPR040198">
    <property type="entry name" value="Fido_containing"/>
</dbReference>
<feature type="region of interest" description="Disordered" evidence="4">
    <location>
        <begin position="389"/>
        <end position="417"/>
    </location>
</feature>
<feature type="active site" evidence="2">
    <location>
        <position position="218"/>
    </location>
</feature>
<dbReference type="RefSeq" id="WP_119715341.1">
    <property type="nucleotide sequence ID" value="NZ_OMOH01000004.1"/>
</dbReference>
<reference evidence="7" key="1">
    <citation type="submission" date="2018-02" db="EMBL/GenBank/DDBJ databases">
        <authorList>
            <person name="Hornung B."/>
        </authorList>
    </citation>
    <scope>NUCLEOTIDE SEQUENCE [LARGE SCALE GENOMIC DNA]</scope>
</reference>
<dbReference type="Pfam" id="PF02661">
    <property type="entry name" value="Fic"/>
    <property type="match status" value="1"/>
</dbReference>
<dbReference type="OrthoDB" id="9813719at2"/>
<dbReference type="AlphaFoldDB" id="A0A375I008"/>
<evidence type="ECO:0000256" key="4">
    <source>
        <dbReference type="SAM" id="MobiDB-lite"/>
    </source>
</evidence>
<feature type="domain" description="Fido" evidence="5">
    <location>
        <begin position="130"/>
        <end position="282"/>
    </location>
</feature>
<feature type="binding site" evidence="3">
    <location>
        <begin position="260"/>
        <end position="261"/>
    </location>
    <ligand>
        <name>ATP</name>
        <dbReference type="ChEBI" id="CHEBI:30616"/>
    </ligand>
</feature>
<keyword evidence="7" id="KW-1185">Reference proteome</keyword>
<gene>
    <name evidence="6" type="ORF">PROPJV5_1092</name>
</gene>
<evidence type="ECO:0000256" key="2">
    <source>
        <dbReference type="PIRSR" id="PIRSR640198-1"/>
    </source>
</evidence>
<dbReference type="PANTHER" id="PTHR13504:SF38">
    <property type="entry name" value="FIDO DOMAIN-CONTAINING PROTEIN"/>
    <property type="match status" value="1"/>
</dbReference>
<dbReference type="InterPro" id="IPR026287">
    <property type="entry name" value="SoFic-like"/>
</dbReference>
<dbReference type="InterPro" id="IPR025758">
    <property type="entry name" value="Fic/DOC_N"/>
</dbReference>
<dbReference type="PANTHER" id="PTHR13504">
    <property type="entry name" value="FIDO DOMAIN-CONTAINING PROTEIN DDB_G0283145"/>
    <property type="match status" value="1"/>
</dbReference>
<evidence type="ECO:0000313" key="7">
    <source>
        <dbReference type="Proteomes" id="UP000265962"/>
    </source>
</evidence>
<dbReference type="Proteomes" id="UP000265962">
    <property type="component" value="Unassembled WGS sequence"/>
</dbReference>
<sequence>MDATRFVDSVFGSPVQGPGNKYAFTYYLPKPLPRRAPLTEPVVTVLSEADAALGNLEGLGILIGDPQLLIGPYLHREALASSRIEGTQTSLSDVFQAEVTEAAKTDATREVQRYLAATRQAFTLVKTLPITQRLLLQVHETLLRGVRGENRRPGQFRSSPVWVGSADATPYSAVFVPPIPEHLPALMGDWERFVNADGRALPALIQAAMAHYQFETIHPFLDGNGRIGRLVINLILTERKRLTQPLLYLSHYFETHRDEYYGHLQRTRESGDITDWLVFFLDAVREQAHDAVRRSRRLIGIREEYRQEAIRTRGHLARLVEMIVQNPYLTARSVEDALGITNAGAHNVIRRAEGLGWLRSIGRRGRGGQESWVAPEILQVLEAPMLYEQSDRSAELSENPSSLSTQESSQDSSAWSG</sequence>
<keyword evidence="1" id="KW-0067">ATP-binding</keyword>
<name>A0A375I008_9ACTN</name>
<evidence type="ECO:0000256" key="3">
    <source>
        <dbReference type="PIRSR" id="PIRSR640198-2"/>
    </source>
</evidence>
<dbReference type="InterPro" id="IPR036597">
    <property type="entry name" value="Fido-like_dom_sf"/>
</dbReference>
<dbReference type="Gene3D" id="1.10.3290.10">
    <property type="entry name" value="Fido-like domain"/>
    <property type="match status" value="1"/>
</dbReference>
<keyword evidence="1" id="KW-0547">Nucleotide-binding</keyword>
<feature type="binding site" evidence="1">
    <location>
        <position position="218"/>
    </location>
    <ligand>
        <name>ATP</name>
        <dbReference type="ChEBI" id="CHEBI:30616"/>
    </ligand>
</feature>
<evidence type="ECO:0000259" key="5">
    <source>
        <dbReference type="PROSITE" id="PS51459"/>
    </source>
</evidence>
<dbReference type="PROSITE" id="PS51459">
    <property type="entry name" value="FIDO"/>
    <property type="match status" value="1"/>
</dbReference>
<feature type="compositionally biased region" description="Low complexity" evidence="4">
    <location>
        <begin position="397"/>
        <end position="417"/>
    </location>
</feature>
<dbReference type="PIRSF" id="PIRSF038925">
    <property type="entry name" value="AMP-prot_trans"/>
    <property type="match status" value="1"/>
</dbReference>
<organism evidence="6 7">
    <name type="scientific">Propionibacterium ruminifibrarum</name>
    <dbReference type="NCBI Taxonomy" id="1962131"/>
    <lineage>
        <taxon>Bacteria</taxon>
        <taxon>Bacillati</taxon>
        <taxon>Actinomycetota</taxon>
        <taxon>Actinomycetes</taxon>
        <taxon>Propionibacteriales</taxon>
        <taxon>Propionibacteriaceae</taxon>
        <taxon>Propionibacterium</taxon>
    </lineage>
</organism>
<dbReference type="InterPro" id="IPR003812">
    <property type="entry name" value="Fido"/>
</dbReference>
<protein>
    <submittedName>
        <fullName evidence="6">Fic/DOC family</fullName>
    </submittedName>
</protein>
<proteinExistence type="predicted"/>
<evidence type="ECO:0000256" key="1">
    <source>
        <dbReference type="PIRSR" id="PIRSR038925-1"/>
    </source>
</evidence>
<feature type="binding site" evidence="1">
    <location>
        <position position="260"/>
    </location>
    <ligand>
        <name>ATP</name>
        <dbReference type="ChEBI" id="CHEBI:30616"/>
    </ligand>
</feature>
<feature type="binding site" evidence="1">
    <location>
        <position position="85"/>
    </location>
    <ligand>
        <name>ATP</name>
        <dbReference type="ChEBI" id="CHEBI:30616"/>
    </ligand>
</feature>
<feature type="binding site" evidence="3">
    <location>
        <begin position="222"/>
        <end position="229"/>
    </location>
    <ligand>
        <name>ATP</name>
        <dbReference type="ChEBI" id="CHEBI:30616"/>
    </ligand>
</feature>
<feature type="binding site" evidence="1">
    <location>
        <begin position="223"/>
        <end position="229"/>
    </location>
    <ligand>
        <name>ATP</name>
        <dbReference type="ChEBI" id="CHEBI:30616"/>
    </ligand>
</feature>
<accession>A0A375I008</accession>
<dbReference type="SUPFAM" id="SSF140931">
    <property type="entry name" value="Fic-like"/>
    <property type="match status" value="1"/>
</dbReference>
<dbReference type="GO" id="GO:0005524">
    <property type="term" value="F:ATP binding"/>
    <property type="evidence" value="ECO:0007669"/>
    <property type="project" value="UniProtKB-KW"/>
</dbReference>